<keyword evidence="1" id="KW-0472">Membrane</keyword>
<feature type="transmembrane region" description="Helical" evidence="1">
    <location>
        <begin position="6"/>
        <end position="25"/>
    </location>
</feature>
<dbReference type="AlphaFoldDB" id="A0A554JA54"/>
<evidence type="ECO:0000313" key="2">
    <source>
        <dbReference type="EMBL" id="TSC65233.1"/>
    </source>
</evidence>
<proteinExistence type="predicted"/>
<evidence type="ECO:0000313" key="3">
    <source>
        <dbReference type="Proteomes" id="UP000316253"/>
    </source>
</evidence>
<accession>A0A554JA54</accession>
<dbReference type="Proteomes" id="UP000316253">
    <property type="component" value="Unassembled WGS sequence"/>
</dbReference>
<organism evidence="2 3">
    <name type="scientific">Candidatus Berkelbacteria bacterium Gr01-1014_85</name>
    <dbReference type="NCBI Taxonomy" id="2017150"/>
    <lineage>
        <taxon>Bacteria</taxon>
        <taxon>Candidatus Berkelbacteria</taxon>
    </lineage>
</organism>
<sequence>MRFNPLAPIIVLVSFIVLVLLALIADPSLISQLNGQS</sequence>
<gene>
    <name evidence="2" type="ORF">CEO22_556</name>
</gene>
<comment type="caution">
    <text evidence="2">The sequence shown here is derived from an EMBL/GenBank/DDBJ whole genome shotgun (WGS) entry which is preliminary data.</text>
</comment>
<dbReference type="EMBL" id="VMFD01000056">
    <property type="protein sequence ID" value="TSC65233.1"/>
    <property type="molecule type" value="Genomic_DNA"/>
</dbReference>
<reference evidence="2 3" key="1">
    <citation type="submission" date="2017-08" db="EMBL/GenBank/DDBJ databases">
        <title>Mechanisms for carbon and nitrogen cycling indicate functional differentiation within the Candidate Phyla Radiation.</title>
        <authorList>
            <person name="Danczak R.E."/>
            <person name="Johnston M.D."/>
            <person name="Kenah C."/>
            <person name="Slattery M."/>
            <person name="Wrighton K.C."/>
            <person name="Wilkins M.J."/>
        </authorList>
    </citation>
    <scope>NUCLEOTIDE SEQUENCE [LARGE SCALE GENOMIC DNA]</scope>
    <source>
        <strain evidence="2">Gr01-1014_85</strain>
    </source>
</reference>
<keyword evidence="1" id="KW-1133">Transmembrane helix</keyword>
<keyword evidence="1" id="KW-0812">Transmembrane</keyword>
<evidence type="ECO:0000256" key="1">
    <source>
        <dbReference type="SAM" id="Phobius"/>
    </source>
</evidence>
<name>A0A554JA54_9BACT</name>
<protein>
    <submittedName>
        <fullName evidence="2">Uncharacterized protein</fullName>
    </submittedName>
</protein>